<reference evidence="1 2" key="1">
    <citation type="submission" date="2017-05" db="EMBL/GenBank/DDBJ databases">
        <authorList>
            <person name="Song R."/>
            <person name="Chenine A.L."/>
            <person name="Ruprecht R.M."/>
        </authorList>
    </citation>
    <scope>NUCLEOTIDE SEQUENCE [LARGE SCALE GENOMIC DNA]</scope>
    <source>
        <strain evidence="1 2">CECT 8663</strain>
    </source>
</reference>
<dbReference type="InterPro" id="IPR012337">
    <property type="entry name" value="RNaseH-like_sf"/>
</dbReference>
<gene>
    <name evidence="1" type="ORF">PEV8663_01573</name>
</gene>
<dbReference type="EMBL" id="FXYH01000004">
    <property type="protein sequence ID" value="SMX38849.1"/>
    <property type="molecule type" value="Genomic_DNA"/>
</dbReference>
<evidence type="ECO:0008006" key="3">
    <source>
        <dbReference type="Google" id="ProtNLM"/>
    </source>
</evidence>
<organism evidence="1 2">
    <name type="scientific">Pelagimonas varians</name>
    <dbReference type="NCBI Taxonomy" id="696760"/>
    <lineage>
        <taxon>Bacteria</taxon>
        <taxon>Pseudomonadati</taxon>
        <taxon>Pseudomonadota</taxon>
        <taxon>Alphaproteobacteria</taxon>
        <taxon>Rhodobacterales</taxon>
        <taxon>Roseobacteraceae</taxon>
        <taxon>Pelagimonas</taxon>
    </lineage>
</organism>
<dbReference type="AlphaFoldDB" id="A0A238K7L1"/>
<protein>
    <recommendedName>
        <fullName evidence="3">Transposase</fullName>
    </recommendedName>
</protein>
<evidence type="ECO:0000313" key="2">
    <source>
        <dbReference type="Proteomes" id="UP000220836"/>
    </source>
</evidence>
<proteinExistence type="predicted"/>
<dbReference type="SUPFAM" id="SSF53098">
    <property type="entry name" value="Ribonuclease H-like"/>
    <property type="match status" value="1"/>
</dbReference>
<name>A0A238K7L1_9RHOB</name>
<evidence type="ECO:0000313" key="1">
    <source>
        <dbReference type="EMBL" id="SMX38849.1"/>
    </source>
</evidence>
<keyword evidence="2" id="KW-1185">Reference proteome</keyword>
<accession>A0A238K7L1</accession>
<dbReference type="Proteomes" id="UP000220836">
    <property type="component" value="Unassembled WGS sequence"/>
</dbReference>
<sequence>MVRRIRAACQDVSDLEEWLSNDQKTQFTGAVWIITLTETDVKISMDGRGRYLDNTFIERHWRSLKHEAAYLHELQDAGFAKSPQT</sequence>